<gene>
    <name evidence="1" type="ORF">HV823_10765</name>
</gene>
<proteinExistence type="predicted"/>
<comment type="caution">
    <text evidence="1">The sequence shown here is derived from an EMBL/GenBank/DDBJ whole genome shotgun (WGS) entry which is preliminary data.</text>
</comment>
<accession>A0ABX2QD99</accession>
<dbReference type="RefSeq" id="WP_176949706.1">
    <property type="nucleotide sequence ID" value="NZ_JABXYK010000005.1"/>
</dbReference>
<sequence length="105" mass="11535">MRTGRLLEEPFGTRPNDLPITAIATAIEIDLRGMFGDEDLPTIRRPVEHILLRAHAGLELFRVRHAAGMQKAGAGPAFRLWQCLGEGYSGRMRTAPRSAELAKAA</sequence>
<dbReference type="EMBL" id="JABXYK010000005">
    <property type="protein sequence ID" value="NVP55731.1"/>
    <property type="molecule type" value="Genomic_DNA"/>
</dbReference>
<protein>
    <submittedName>
        <fullName evidence="1">Uncharacterized protein</fullName>
    </submittedName>
</protein>
<evidence type="ECO:0000313" key="1">
    <source>
        <dbReference type="EMBL" id="NVP55731.1"/>
    </source>
</evidence>
<name>A0ABX2QD99_9HYPH</name>
<keyword evidence="2" id="KW-1185">Reference proteome</keyword>
<evidence type="ECO:0000313" key="2">
    <source>
        <dbReference type="Proteomes" id="UP000659172"/>
    </source>
</evidence>
<reference evidence="1 2" key="1">
    <citation type="submission" date="2020-06" db="EMBL/GenBank/DDBJ databases">
        <title>Rhizobium sp.nov. isolated from the tomato plant.</title>
        <authorList>
            <person name="Thin K.K."/>
            <person name="Zhang X."/>
            <person name="He S."/>
        </authorList>
    </citation>
    <scope>NUCLEOTIDE SEQUENCE [LARGE SCALE GENOMIC DNA]</scope>
    <source>
        <strain evidence="1 2">DBTS2</strain>
    </source>
</reference>
<dbReference type="Proteomes" id="UP000659172">
    <property type="component" value="Unassembled WGS sequence"/>
</dbReference>
<organism evidence="1 2">
    <name type="scientific">Mycoplana rhizolycopersici</name>
    <dbReference type="NCBI Taxonomy" id="2746702"/>
    <lineage>
        <taxon>Bacteria</taxon>
        <taxon>Pseudomonadati</taxon>
        <taxon>Pseudomonadota</taxon>
        <taxon>Alphaproteobacteria</taxon>
        <taxon>Hyphomicrobiales</taxon>
        <taxon>Rhizobiaceae</taxon>
        <taxon>Mycoplana</taxon>
    </lineage>
</organism>